<dbReference type="PROSITE" id="PS51257">
    <property type="entry name" value="PROKAR_LIPOPROTEIN"/>
    <property type="match status" value="1"/>
</dbReference>
<evidence type="ECO:0000313" key="1">
    <source>
        <dbReference type="EMBL" id="QDO91058.1"/>
    </source>
</evidence>
<sequence length="224" mass="25624">MKKLIGIVTILLFFMVGCSAISDENLAEKYFSNGQYDVRFNSDGFLYEEEGVLFYTADAKGRIDSAYLEVDFENKGKQFGYDVISLTMNLDKSGIGRNSDWVKSQLRENSRNNLNTFFAKLIDDTIEFAIIELHQENDYMLLPIEIGKEQIDHLIGIIDELDYTVRDLGVSNHISDDPEYVKSVFESVYEAGGFFVLKDFEDYASDIRSQTISGEWFKDVAEPK</sequence>
<accession>A0A516GHS5</accession>
<dbReference type="RefSeq" id="WP_143333222.1">
    <property type="nucleotide sequence ID" value="NZ_CP041626.1"/>
</dbReference>
<evidence type="ECO:0000313" key="2">
    <source>
        <dbReference type="Proteomes" id="UP000315953"/>
    </source>
</evidence>
<dbReference type="AlphaFoldDB" id="A0A516GHS5"/>
<dbReference type="KEGG" id="dpm:FNV33_02965"/>
<proteinExistence type="predicted"/>
<name>A0A516GHS5_9LACT</name>
<dbReference type="EMBL" id="CP041626">
    <property type="protein sequence ID" value="QDO91058.1"/>
    <property type="molecule type" value="Genomic_DNA"/>
</dbReference>
<reference evidence="1 2" key="1">
    <citation type="submission" date="2019-07" db="EMBL/GenBank/DDBJ databases">
        <title>Genome assembly of a nasal isolate of Dolosigranulum pigrum from a chronic sinusitis patient.</title>
        <authorList>
            <person name="Baig S."/>
            <person name="Overballe-Petersen S."/>
            <person name="Kaspar U."/>
            <person name="Rendboe A."/>
            <person name="de Man T."/>
            <person name="Liu C."/>
            <person name="Price L.B."/>
            <person name="Stegger M."/>
            <person name="Becker K."/>
            <person name="Skytt Andersen P."/>
        </authorList>
    </citation>
    <scope>NUCLEOTIDE SEQUENCE [LARGE SCALE GENOMIC DNA]</scope>
    <source>
        <strain evidence="1 2">83VPs-KB5</strain>
    </source>
</reference>
<dbReference type="Proteomes" id="UP000315953">
    <property type="component" value="Chromosome"/>
</dbReference>
<protein>
    <submittedName>
        <fullName evidence="1">Uncharacterized protein</fullName>
    </submittedName>
</protein>
<organism evidence="1 2">
    <name type="scientific">Dolosigranulum pigrum</name>
    <dbReference type="NCBI Taxonomy" id="29394"/>
    <lineage>
        <taxon>Bacteria</taxon>
        <taxon>Bacillati</taxon>
        <taxon>Bacillota</taxon>
        <taxon>Bacilli</taxon>
        <taxon>Lactobacillales</taxon>
        <taxon>Carnobacteriaceae</taxon>
        <taxon>Dolosigranulum</taxon>
    </lineage>
</organism>
<gene>
    <name evidence="1" type="ORF">FNV33_02965</name>
</gene>